<keyword evidence="2" id="KW-1185">Reference proteome</keyword>
<evidence type="ECO:0000313" key="1">
    <source>
        <dbReference type="EMBL" id="QWG03026.1"/>
    </source>
</evidence>
<evidence type="ECO:0000313" key="2">
    <source>
        <dbReference type="Proteomes" id="UP000678679"/>
    </source>
</evidence>
<name>A0AAX1N9B7_9BACT</name>
<reference evidence="1 2" key="1">
    <citation type="submission" date="2021-05" db="EMBL/GenBank/DDBJ databases">
        <title>Comparative genomic studies on the polysaccharide-degrading batcterial strains of the Flammeovirga genus.</title>
        <authorList>
            <person name="Zewei F."/>
            <person name="Zheng Z."/>
            <person name="Yu L."/>
            <person name="Ruyue G."/>
            <person name="Yanhong M."/>
            <person name="Yuanyuan C."/>
            <person name="Jingyan G."/>
            <person name="Wenjun H."/>
        </authorList>
    </citation>
    <scope>NUCLEOTIDE SEQUENCE [LARGE SCALE GENOMIC DNA]</scope>
    <source>
        <strain evidence="1 2">NBRC:100898</strain>
    </source>
</reference>
<dbReference type="Proteomes" id="UP000678679">
    <property type="component" value="Chromosome 1"/>
</dbReference>
<gene>
    <name evidence="1" type="ORF">KMW28_05445</name>
</gene>
<dbReference type="KEGG" id="fya:KMW28_05445"/>
<proteinExistence type="predicted"/>
<accession>A0AAX1N9B7</accession>
<organism evidence="1 2">
    <name type="scientific">Flammeovirga yaeyamensis</name>
    <dbReference type="NCBI Taxonomy" id="367791"/>
    <lineage>
        <taxon>Bacteria</taxon>
        <taxon>Pseudomonadati</taxon>
        <taxon>Bacteroidota</taxon>
        <taxon>Cytophagia</taxon>
        <taxon>Cytophagales</taxon>
        <taxon>Flammeovirgaceae</taxon>
        <taxon>Flammeovirga</taxon>
    </lineage>
</organism>
<dbReference type="EMBL" id="CP076132">
    <property type="protein sequence ID" value="QWG03026.1"/>
    <property type="molecule type" value="Genomic_DNA"/>
</dbReference>
<protein>
    <submittedName>
        <fullName evidence="1">Uncharacterized protein</fullName>
    </submittedName>
</protein>
<sequence length="151" mass="17206">MKKQLILFGLLLYSICSFGQDIIELKEKSDYKKAEPMVIKICSFLFNNPVTHEKETRQAGASYIVQWMSGTPDYTFTVTQEGMQLIGSKQEYMALYMAAQTMVVLENKDKKLTPEQIEKGGIDLLINYCSNPANNIKLSKSMKKYKKKNGV</sequence>
<dbReference type="AlphaFoldDB" id="A0AAX1N9B7"/>
<dbReference type="RefSeq" id="WP_169664479.1">
    <property type="nucleotide sequence ID" value="NZ_CP076132.1"/>
</dbReference>